<evidence type="ECO:0000256" key="6">
    <source>
        <dbReference type="ARBA" id="ARBA00023136"/>
    </source>
</evidence>
<dbReference type="InterPro" id="IPR036837">
    <property type="entry name" value="Cation_efflux_CTD_sf"/>
</dbReference>
<keyword evidence="6 7" id="KW-0472">Membrane</keyword>
<proteinExistence type="inferred from homology"/>
<dbReference type="NCBIfam" id="TIGR01297">
    <property type="entry name" value="CDF"/>
    <property type="match status" value="1"/>
</dbReference>
<evidence type="ECO:0000313" key="10">
    <source>
        <dbReference type="EMBL" id="MFC0213148.1"/>
    </source>
</evidence>
<evidence type="ECO:0000313" key="11">
    <source>
        <dbReference type="Proteomes" id="UP001589776"/>
    </source>
</evidence>
<comment type="subcellular location">
    <subcellularLocation>
        <location evidence="1">Membrane</location>
        <topology evidence="1">Multi-pass membrane protein</topology>
    </subcellularLocation>
</comment>
<dbReference type="InterPro" id="IPR027469">
    <property type="entry name" value="Cation_efflux_TMD_sf"/>
</dbReference>
<dbReference type="Gene3D" id="3.30.70.1350">
    <property type="entry name" value="Cation efflux protein, cytoplasmic domain"/>
    <property type="match status" value="1"/>
</dbReference>
<sequence length="309" mass="33567">MSKDHLERNGMRAAWISLVSNVVLTLMKLIGGFFLRSSVLIADGIHNAGDVVATVATFGSMRISRNPADEDHPYGHGKAEVLGAAFVAVVLAAAAIYMAYHALEALFEPPPPAHYLALGAAIVSLVWKQWLYTYTMKLGRELSSKGLIATAYDHLADVYASIAAVIGIGVGLVGGWTGYPILGYADPIAGFAVSLLVLKLAYEMGKESIDVLMEKAVPAEQLKAYAELVRQVPSVKRIDRLRARELGTHVFVDIRASVPEHMTIREGHNVVKHIQQTIRSSRPEVDEVLIHLNPWSHDSNETAGTAKEP</sequence>
<feature type="transmembrane region" description="Helical" evidence="7">
    <location>
        <begin position="155"/>
        <end position="175"/>
    </location>
</feature>
<evidence type="ECO:0000256" key="3">
    <source>
        <dbReference type="ARBA" id="ARBA00022448"/>
    </source>
</evidence>
<dbReference type="Pfam" id="PF01545">
    <property type="entry name" value="Cation_efflux"/>
    <property type="match status" value="1"/>
</dbReference>
<evidence type="ECO:0000259" key="9">
    <source>
        <dbReference type="Pfam" id="PF16916"/>
    </source>
</evidence>
<dbReference type="InterPro" id="IPR050291">
    <property type="entry name" value="CDF_Transporter"/>
</dbReference>
<gene>
    <name evidence="10" type="ORF">ACFFK0_11900</name>
</gene>
<feature type="transmembrane region" description="Helical" evidence="7">
    <location>
        <begin position="115"/>
        <end position="134"/>
    </location>
</feature>
<evidence type="ECO:0000256" key="2">
    <source>
        <dbReference type="ARBA" id="ARBA00008114"/>
    </source>
</evidence>
<feature type="transmembrane region" description="Helical" evidence="7">
    <location>
        <begin position="12"/>
        <end position="35"/>
    </location>
</feature>
<protein>
    <submittedName>
        <fullName evidence="10">Cation diffusion facilitator family transporter</fullName>
    </submittedName>
</protein>
<dbReference type="SUPFAM" id="SSF161111">
    <property type="entry name" value="Cation efflux protein transmembrane domain-like"/>
    <property type="match status" value="1"/>
</dbReference>
<accession>A0ABV6DKG4</accession>
<dbReference type="Pfam" id="PF16916">
    <property type="entry name" value="ZT_dimer"/>
    <property type="match status" value="1"/>
</dbReference>
<evidence type="ECO:0000256" key="7">
    <source>
        <dbReference type="SAM" id="Phobius"/>
    </source>
</evidence>
<dbReference type="RefSeq" id="WP_377470483.1">
    <property type="nucleotide sequence ID" value="NZ_JBHLWN010000046.1"/>
</dbReference>
<evidence type="ECO:0000259" key="8">
    <source>
        <dbReference type="Pfam" id="PF01545"/>
    </source>
</evidence>
<evidence type="ECO:0000256" key="4">
    <source>
        <dbReference type="ARBA" id="ARBA00022692"/>
    </source>
</evidence>
<feature type="transmembrane region" description="Helical" evidence="7">
    <location>
        <begin position="81"/>
        <end position="103"/>
    </location>
</feature>
<keyword evidence="4 7" id="KW-0812">Transmembrane</keyword>
<keyword evidence="5 7" id="KW-1133">Transmembrane helix</keyword>
<dbReference type="EMBL" id="JBHLWN010000046">
    <property type="protein sequence ID" value="MFC0213148.1"/>
    <property type="molecule type" value="Genomic_DNA"/>
</dbReference>
<dbReference type="InterPro" id="IPR027470">
    <property type="entry name" value="Cation_efflux_CTD"/>
</dbReference>
<name>A0ABV6DKG4_9BACL</name>
<organism evidence="10 11">
    <name type="scientific">Paenibacillus chartarius</name>
    <dbReference type="NCBI Taxonomy" id="747481"/>
    <lineage>
        <taxon>Bacteria</taxon>
        <taxon>Bacillati</taxon>
        <taxon>Bacillota</taxon>
        <taxon>Bacilli</taxon>
        <taxon>Bacillales</taxon>
        <taxon>Paenibacillaceae</taxon>
        <taxon>Paenibacillus</taxon>
    </lineage>
</organism>
<dbReference type="PANTHER" id="PTHR43840">
    <property type="entry name" value="MITOCHONDRIAL METAL TRANSPORTER 1-RELATED"/>
    <property type="match status" value="1"/>
</dbReference>
<comment type="similarity">
    <text evidence="2">Belongs to the cation diffusion facilitator (CDF) transporter (TC 2.A.4) family.</text>
</comment>
<dbReference type="InterPro" id="IPR058533">
    <property type="entry name" value="Cation_efflux_TM"/>
</dbReference>
<dbReference type="Gene3D" id="1.20.1510.10">
    <property type="entry name" value="Cation efflux protein transmembrane domain"/>
    <property type="match status" value="1"/>
</dbReference>
<dbReference type="InterPro" id="IPR002524">
    <property type="entry name" value="Cation_efflux"/>
</dbReference>
<dbReference type="SUPFAM" id="SSF160240">
    <property type="entry name" value="Cation efflux protein cytoplasmic domain-like"/>
    <property type="match status" value="1"/>
</dbReference>
<feature type="domain" description="Cation efflux protein transmembrane" evidence="8">
    <location>
        <begin position="15"/>
        <end position="213"/>
    </location>
</feature>
<reference evidence="10 11" key="1">
    <citation type="submission" date="2024-09" db="EMBL/GenBank/DDBJ databases">
        <authorList>
            <person name="Sun Q."/>
            <person name="Mori K."/>
        </authorList>
    </citation>
    <scope>NUCLEOTIDE SEQUENCE [LARGE SCALE GENOMIC DNA]</scope>
    <source>
        <strain evidence="10 11">CCM 7759</strain>
    </source>
</reference>
<feature type="domain" description="Cation efflux protein cytoplasmic" evidence="9">
    <location>
        <begin position="218"/>
        <end position="294"/>
    </location>
</feature>
<comment type="caution">
    <text evidence="10">The sequence shown here is derived from an EMBL/GenBank/DDBJ whole genome shotgun (WGS) entry which is preliminary data.</text>
</comment>
<evidence type="ECO:0000256" key="5">
    <source>
        <dbReference type="ARBA" id="ARBA00022989"/>
    </source>
</evidence>
<dbReference type="PANTHER" id="PTHR43840:SF15">
    <property type="entry name" value="MITOCHONDRIAL METAL TRANSPORTER 1-RELATED"/>
    <property type="match status" value="1"/>
</dbReference>
<feature type="transmembrane region" description="Helical" evidence="7">
    <location>
        <begin position="181"/>
        <end position="202"/>
    </location>
</feature>
<dbReference type="Proteomes" id="UP001589776">
    <property type="component" value="Unassembled WGS sequence"/>
</dbReference>
<evidence type="ECO:0000256" key="1">
    <source>
        <dbReference type="ARBA" id="ARBA00004141"/>
    </source>
</evidence>
<keyword evidence="3" id="KW-0813">Transport</keyword>
<keyword evidence="11" id="KW-1185">Reference proteome</keyword>